<keyword evidence="3" id="KW-1185">Reference proteome</keyword>
<dbReference type="Ensembl" id="ENSACIT00000007541.1">
    <property type="protein sequence ID" value="ENSACIP00000007325.1"/>
    <property type="gene ID" value="ENSACIG00000005728.1"/>
</dbReference>
<sequence length="178" mass="20401">MQFDIEHTWDSDPVNHDPIRITFSPGQGGLRMEASGPFFNDPAAPAGPPGHAFPELWNYEVVESFFLDIPRCALILTMSMQQLPMVFNTKITGDRWTGEALIPWTYFPPNVNKMNSYAIHGSGENRIYEALYPIPKEELEEGQKPNFHRLEYFKDFRLQNIMGEGWVQPESGLWIGKP</sequence>
<accession>A0A3Q0REC4</accession>
<dbReference type="AlphaFoldDB" id="A0A3Q0REC4"/>
<protein>
    <submittedName>
        <fullName evidence="2">Chromosome 4 open reading frame 33</fullName>
    </submittedName>
</protein>
<reference evidence="2" key="2">
    <citation type="submission" date="2025-09" db="UniProtKB">
        <authorList>
            <consortium name="Ensembl"/>
        </authorList>
    </citation>
    <scope>IDENTIFICATION</scope>
</reference>
<evidence type="ECO:0000313" key="2">
    <source>
        <dbReference type="Ensembl" id="ENSACIP00000007325.1"/>
    </source>
</evidence>
<dbReference type="Proteomes" id="UP000261340">
    <property type="component" value="Unplaced"/>
</dbReference>
<name>A0A3Q0REC4_AMPCI</name>
<dbReference type="PANTHER" id="PTHR31475">
    <property type="entry name" value="UPF0462 PROTEIN"/>
    <property type="match status" value="1"/>
</dbReference>
<organism evidence="2 3">
    <name type="scientific">Amphilophus citrinellus</name>
    <name type="common">Midas cichlid</name>
    <name type="synonym">Cichlasoma citrinellum</name>
    <dbReference type="NCBI Taxonomy" id="61819"/>
    <lineage>
        <taxon>Eukaryota</taxon>
        <taxon>Metazoa</taxon>
        <taxon>Chordata</taxon>
        <taxon>Craniata</taxon>
        <taxon>Vertebrata</taxon>
        <taxon>Euteleostomi</taxon>
        <taxon>Actinopterygii</taxon>
        <taxon>Neopterygii</taxon>
        <taxon>Teleostei</taxon>
        <taxon>Neoteleostei</taxon>
        <taxon>Acanthomorphata</taxon>
        <taxon>Ovalentaria</taxon>
        <taxon>Cichlomorphae</taxon>
        <taxon>Cichliformes</taxon>
        <taxon>Cichlidae</taxon>
        <taxon>New World cichlids</taxon>
        <taxon>Cichlasomatinae</taxon>
        <taxon>Heroini</taxon>
        <taxon>Amphilophus</taxon>
    </lineage>
</organism>
<comment type="similarity">
    <text evidence="1">Belongs to the UPF0462 family.</text>
</comment>
<proteinExistence type="inferred from homology"/>
<dbReference type="PANTHER" id="PTHR31475:SF5">
    <property type="entry name" value="UPF0462 PROTEIN C4ORF33 HOMOLOG"/>
    <property type="match status" value="1"/>
</dbReference>
<evidence type="ECO:0000256" key="1">
    <source>
        <dbReference type="ARBA" id="ARBA00038085"/>
    </source>
</evidence>
<dbReference type="GeneTree" id="ENSGT00390000006284"/>
<reference evidence="2" key="1">
    <citation type="submission" date="2025-08" db="UniProtKB">
        <authorList>
            <consortium name="Ensembl"/>
        </authorList>
    </citation>
    <scope>IDENTIFICATION</scope>
</reference>
<evidence type="ECO:0000313" key="3">
    <source>
        <dbReference type="Proteomes" id="UP000261340"/>
    </source>
</evidence>